<feature type="transmembrane region" description="Helical" evidence="9">
    <location>
        <begin position="968"/>
        <end position="987"/>
    </location>
</feature>
<feature type="transmembrane region" description="Helical" evidence="9">
    <location>
        <begin position="730"/>
        <end position="751"/>
    </location>
</feature>
<dbReference type="GO" id="GO:0004672">
    <property type="term" value="F:protein kinase activity"/>
    <property type="evidence" value="ECO:0007669"/>
    <property type="project" value="InterPro"/>
</dbReference>
<evidence type="ECO:0000256" key="4">
    <source>
        <dbReference type="ARBA" id="ARBA00023136"/>
    </source>
</evidence>
<feature type="compositionally biased region" description="Acidic residues" evidence="8">
    <location>
        <begin position="68"/>
        <end position="91"/>
    </location>
</feature>
<dbReference type="InterPro" id="IPR011009">
    <property type="entry name" value="Kinase-like_dom_sf"/>
</dbReference>
<keyword evidence="3 7" id="KW-0067">ATP-binding</keyword>
<dbReference type="PROSITE" id="PS50011">
    <property type="entry name" value="PROTEIN_KINASE_DOM"/>
    <property type="match status" value="1"/>
</dbReference>
<keyword evidence="2 7" id="KW-0547">Nucleotide-binding</keyword>
<comment type="subcellular location">
    <subcellularLocation>
        <location evidence="1">Membrane</location>
    </subcellularLocation>
</comment>
<feature type="domain" description="Protein kinase" evidence="10">
    <location>
        <begin position="804"/>
        <end position="1152"/>
    </location>
</feature>
<dbReference type="EMBL" id="QUTF01013478">
    <property type="protein sequence ID" value="RHZ17656.1"/>
    <property type="molecule type" value="Genomic_DNA"/>
</dbReference>
<evidence type="ECO:0000313" key="11">
    <source>
        <dbReference type="EMBL" id="RHZ17656.1"/>
    </source>
</evidence>
<protein>
    <recommendedName>
        <fullName evidence="10">Protein kinase domain-containing protein</fullName>
    </recommendedName>
</protein>
<dbReference type="PANTHER" id="PTHR24038">
    <property type="entry name" value="STABILIN"/>
    <property type="match status" value="1"/>
</dbReference>
<dbReference type="SMART" id="SM00181">
    <property type="entry name" value="EGF"/>
    <property type="match status" value="7"/>
</dbReference>
<keyword evidence="4 9" id="KW-0472">Membrane</keyword>
<keyword evidence="9" id="KW-0812">Transmembrane</keyword>
<organism evidence="11 12">
    <name type="scientific">Aphanomyces astaci</name>
    <name type="common">Crayfish plague agent</name>
    <dbReference type="NCBI Taxonomy" id="112090"/>
    <lineage>
        <taxon>Eukaryota</taxon>
        <taxon>Sar</taxon>
        <taxon>Stramenopiles</taxon>
        <taxon>Oomycota</taxon>
        <taxon>Saprolegniomycetes</taxon>
        <taxon>Saprolegniales</taxon>
        <taxon>Verrucalvaceae</taxon>
        <taxon>Aphanomyces</taxon>
    </lineage>
</organism>
<dbReference type="Gene3D" id="1.10.510.10">
    <property type="entry name" value="Transferase(Phosphotransferase) domain 1"/>
    <property type="match status" value="1"/>
</dbReference>
<dbReference type="InterPro" id="IPR008271">
    <property type="entry name" value="Ser/Thr_kinase_AS"/>
</dbReference>
<keyword evidence="9" id="KW-1133">Transmembrane helix</keyword>
<evidence type="ECO:0000259" key="10">
    <source>
        <dbReference type="PROSITE" id="PS50011"/>
    </source>
</evidence>
<dbReference type="PROSITE" id="PS00107">
    <property type="entry name" value="PROTEIN_KINASE_ATP"/>
    <property type="match status" value="1"/>
</dbReference>
<dbReference type="GO" id="GO:0005524">
    <property type="term" value="F:ATP binding"/>
    <property type="evidence" value="ECO:0007669"/>
    <property type="project" value="UniProtKB-UniRule"/>
</dbReference>
<sequence length="1152" mass="126238">MVPLHFWVSMSNIDDELDEAMMEDENEGGLTQDDVEGDGDNIDDVDKTQSTENSDNENDLNDGGDVGDAGDETGEDNDESTKEDDDEEESEESKNLAKLKFIQNLPEGAKRQHEQFRRSHFDKFVIKRVLQYRIILHVTCVGEQQESITAVCVAWEGTTCPFTNTTNPVTKLFDPKTQTLCKAAVSVNVKQIDWLSYHSTGKGLVRSVKINQNELLTSFVYPSDSYLAANYPHCDDWFDVLPPHENSIQPGRGTQRSIISLITEDSVEFEIVYEWTGDHAQQPVCSFGGVSYVGMARMDLFYEVQDDDRRIDHHLHHYLLHPPPLPGYAPPTCQGCLDNKFGATCSESCDVCFNDGVCQSGINGTGDCVCAAGYDPATRCATCLPLHYGPSCLPCDECNYPHGNCNDGIQGNGLCSCAVGYNATENCLDCMDSFFGPTCAPCQSCHEGRCNHGLQGDGQCICREGFDAETHCTDCSTNYFGHNCTRCASCHGRGLCNDTLAGDGQCFCDAGYTSVSRCVLCDDGWDFNPTTMSCQCAPEHFGPFCRSCPICAPHGRCSAGNDGDGRCICDPGWSDSTNCVTCMGGYFGHDCSICRRCGQGRCDDSIHGSGQCICSEGYSSTSDCYNCDDGYFGPNCTACPQDCAHGTCSSGLLGSGTCSCDQGWAWSAKNPCTSCLPGYIGPDCVLCPGYIESGLMCNGHGVCIPHANRSVGICECDARFSGIGCEVYEFPLAMVCGLGLIALSTLGFCMCSMRRLARQTQVFHPQVLRRGSTFPGYLEISDVSDLEFFVSADSRDWLIPFEALTLQKEVGNGTSGQVFQSLYHSGGGNSVVAVKRLYSPVTGQEYFQSFFRREVSILSKLHHPHVVRFYGVSYYSRILYIVTDFCQTSLSHLIENPTTKGPFEPTFFMKVVVQITSGMGFLHSRNVVHRDLKPANVLLTDTEPRGSPELSRTTGGVHVRVPVPWDTFYLTALVVVGAAAGYSIYILEVLVLHSSSALVIPIVFGGFIATFVLASATWNLFGCEVYTFTNTKTITYEWQALCVRKARTFDVNLMKPFQVVASSSSPQITRPTIGFLYDGQMVRLGFALKMNEATDFLQGISPFLPDSVQPFQIHPMMIQGQIQAMEALQARRTSLRSTKMDDSVDIYVPEAE</sequence>
<evidence type="ECO:0000256" key="6">
    <source>
        <dbReference type="ARBA" id="ARBA00023180"/>
    </source>
</evidence>
<feature type="binding site" evidence="7">
    <location>
        <position position="835"/>
    </location>
    <ligand>
        <name>ATP</name>
        <dbReference type="ChEBI" id="CHEBI:30616"/>
    </ligand>
</feature>
<dbReference type="PROSITE" id="PS00108">
    <property type="entry name" value="PROTEIN_KINASE_ST"/>
    <property type="match status" value="1"/>
</dbReference>
<accession>A0A418ERE9</accession>
<feature type="compositionally biased region" description="Acidic residues" evidence="8">
    <location>
        <begin position="21"/>
        <end position="43"/>
    </location>
</feature>
<feature type="region of interest" description="Disordered" evidence="8">
    <location>
        <begin position="21"/>
        <end position="98"/>
    </location>
</feature>
<dbReference type="Pfam" id="PF00069">
    <property type="entry name" value="Pkinase"/>
    <property type="match status" value="1"/>
</dbReference>
<name>A0A418ERE9_APHAT</name>
<dbReference type="GO" id="GO:0016020">
    <property type="term" value="C:membrane"/>
    <property type="evidence" value="ECO:0007669"/>
    <property type="project" value="UniProtKB-SubCell"/>
</dbReference>
<proteinExistence type="predicted"/>
<dbReference type="AlphaFoldDB" id="A0A418ERE9"/>
<feature type="transmembrane region" description="Helical" evidence="9">
    <location>
        <begin position="999"/>
        <end position="1021"/>
    </location>
</feature>
<dbReference type="SUPFAM" id="SSF56112">
    <property type="entry name" value="Protein kinase-like (PK-like)"/>
    <property type="match status" value="1"/>
</dbReference>
<evidence type="ECO:0000256" key="2">
    <source>
        <dbReference type="ARBA" id="ARBA00022741"/>
    </source>
</evidence>
<evidence type="ECO:0000256" key="3">
    <source>
        <dbReference type="ARBA" id="ARBA00022840"/>
    </source>
</evidence>
<keyword evidence="5" id="KW-1015">Disulfide bond</keyword>
<dbReference type="PANTHER" id="PTHR24038:SF11">
    <property type="entry name" value="INTEGRIN BETA-LIKE PROTEIN E"/>
    <property type="match status" value="1"/>
</dbReference>
<dbReference type="InterPro" id="IPR017441">
    <property type="entry name" value="Protein_kinase_ATP_BS"/>
</dbReference>
<keyword evidence="6" id="KW-0325">Glycoprotein</keyword>
<evidence type="ECO:0000256" key="1">
    <source>
        <dbReference type="ARBA" id="ARBA00004370"/>
    </source>
</evidence>
<evidence type="ECO:0000256" key="7">
    <source>
        <dbReference type="PROSITE-ProRule" id="PRU10141"/>
    </source>
</evidence>
<comment type="caution">
    <text evidence="11">The sequence shown here is derived from an EMBL/GenBank/DDBJ whole genome shotgun (WGS) entry which is preliminary data.</text>
</comment>
<reference evidence="11 12" key="1">
    <citation type="submission" date="2018-08" db="EMBL/GenBank/DDBJ databases">
        <title>Aphanomyces genome sequencing and annotation.</title>
        <authorList>
            <person name="Minardi D."/>
            <person name="Oidtmann B."/>
            <person name="Van Der Giezen M."/>
            <person name="Studholme D.J."/>
        </authorList>
    </citation>
    <scope>NUCLEOTIDE SEQUENCE [LARGE SCALE GENOMIC DNA]</scope>
    <source>
        <strain evidence="11 12">FDL457</strain>
    </source>
</reference>
<dbReference type="Gene3D" id="3.30.200.20">
    <property type="entry name" value="Phosphorylase Kinase, domain 1"/>
    <property type="match status" value="1"/>
</dbReference>
<evidence type="ECO:0000256" key="5">
    <source>
        <dbReference type="ARBA" id="ARBA00023157"/>
    </source>
</evidence>
<dbReference type="VEuPathDB" id="FungiDB:H257_13497"/>
<evidence type="ECO:0000256" key="9">
    <source>
        <dbReference type="SAM" id="Phobius"/>
    </source>
</evidence>
<dbReference type="PROSITE" id="PS00022">
    <property type="entry name" value="EGF_1"/>
    <property type="match status" value="1"/>
</dbReference>
<dbReference type="InterPro" id="IPR000742">
    <property type="entry name" value="EGF"/>
</dbReference>
<evidence type="ECO:0000313" key="12">
    <source>
        <dbReference type="Proteomes" id="UP000286510"/>
    </source>
</evidence>
<dbReference type="Proteomes" id="UP000286510">
    <property type="component" value="Unassembled WGS sequence"/>
</dbReference>
<dbReference type="Gene3D" id="2.170.300.10">
    <property type="entry name" value="Tie2 ligand-binding domain superfamily"/>
    <property type="match status" value="1"/>
</dbReference>
<evidence type="ECO:0000256" key="8">
    <source>
        <dbReference type="SAM" id="MobiDB-lite"/>
    </source>
</evidence>
<dbReference type="SMART" id="SM00220">
    <property type="entry name" value="S_TKc"/>
    <property type="match status" value="1"/>
</dbReference>
<gene>
    <name evidence="11" type="ORF">DYB26_000270</name>
</gene>
<dbReference type="InterPro" id="IPR000719">
    <property type="entry name" value="Prot_kinase_dom"/>
</dbReference>